<evidence type="ECO:0000313" key="15">
    <source>
        <dbReference type="Ensembl" id="ENSLOCP00000013226.1"/>
    </source>
</evidence>
<dbReference type="AlphaFoldDB" id="W5MXW7"/>
<keyword evidence="9" id="KW-1015">Disulfide bond</keyword>
<evidence type="ECO:0000256" key="3">
    <source>
        <dbReference type="ARBA" id="ARBA00022690"/>
    </source>
</evidence>
<dbReference type="InterPro" id="IPR008296">
    <property type="entry name" value="TFPI-like"/>
</dbReference>
<feature type="domain" description="BPTI/Kunitz inhibitor" evidence="14">
    <location>
        <begin position="87"/>
        <end position="137"/>
    </location>
</feature>
<dbReference type="eggNOG" id="KOG4295">
    <property type="taxonomic scope" value="Eukaryota"/>
</dbReference>
<dbReference type="FunFam" id="4.10.410.10:FF:000018">
    <property type="entry name" value="Tissue factor pathway inhibitor"/>
    <property type="match status" value="1"/>
</dbReference>
<evidence type="ECO:0000256" key="6">
    <source>
        <dbReference type="ARBA" id="ARBA00022737"/>
    </source>
</evidence>
<dbReference type="PIRSF" id="PIRSF001620">
    <property type="entry name" value="TFPI"/>
    <property type="match status" value="1"/>
</dbReference>
<dbReference type="GO" id="GO:0007596">
    <property type="term" value="P:blood coagulation"/>
    <property type="evidence" value="ECO:0007669"/>
    <property type="project" value="UniProtKB-UniRule"/>
</dbReference>
<accession>W5MXW7</accession>
<evidence type="ECO:0000256" key="10">
    <source>
        <dbReference type="ARBA" id="ARBA00023180"/>
    </source>
</evidence>
<dbReference type="CTD" id="7980"/>
<evidence type="ECO:0000256" key="7">
    <source>
        <dbReference type="ARBA" id="ARBA00022900"/>
    </source>
</evidence>
<keyword evidence="10" id="KW-0325">Glycoprotein</keyword>
<reference evidence="16" key="1">
    <citation type="submission" date="2011-12" db="EMBL/GenBank/DDBJ databases">
        <title>The Draft Genome of Lepisosteus oculatus.</title>
        <authorList>
            <consortium name="The Broad Institute Genome Assembly &amp; Analysis Group"/>
            <consortium name="Computational R&amp;D Group"/>
            <consortium name="and Sequencing Platform"/>
            <person name="Di Palma F."/>
            <person name="Alfoldi J."/>
            <person name="Johnson J."/>
            <person name="Berlin A."/>
            <person name="Gnerre S."/>
            <person name="Jaffe D."/>
            <person name="MacCallum I."/>
            <person name="Young S."/>
            <person name="Walker B.J."/>
            <person name="Lander E.S."/>
            <person name="Lindblad-Toh K."/>
        </authorList>
    </citation>
    <scope>NUCLEOTIDE SEQUENCE [LARGE SCALE GENOMIC DNA]</scope>
</reference>
<reference evidence="15" key="2">
    <citation type="submission" date="2025-08" db="UniProtKB">
        <authorList>
            <consortium name="Ensembl"/>
        </authorList>
    </citation>
    <scope>IDENTIFICATION</scope>
</reference>
<dbReference type="PRINTS" id="PR00759">
    <property type="entry name" value="BASICPTASE"/>
</dbReference>
<dbReference type="Gene3D" id="4.10.410.10">
    <property type="entry name" value="Pancreatic trypsin inhibitor Kunitz domain"/>
    <property type="match status" value="3"/>
</dbReference>
<dbReference type="GO" id="GO:0007417">
    <property type="term" value="P:central nervous system development"/>
    <property type="evidence" value="ECO:0007669"/>
    <property type="project" value="Ensembl"/>
</dbReference>
<dbReference type="GeneTree" id="ENSGT00940000159917"/>
<evidence type="ECO:0000256" key="5">
    <source>
        <dbReference type="ARBA" id="ARBA00022729"/>
    </source>
</evidence>
<dbReference type="FunFam" id="4.10.410.10:FF:000011">
    <property type="entry name" value="Tissue factor pathway inhibitor"/>
    <property type="match status" value="1"/>
</dbReference>
<dbReference type="HOGENOM" id="CLU_058441_1_0_1"/>
<keyword evidence="8 13" id="KW-0094">Blood coagulation</keyword>
<evidence type="ECO:0000256" key="8">
    <source>
        <dbReference type="ARBA" id="ARBA00023084"/>
    </source>
</evidence>
<dbReference type="GO" id="GO:0005615">
    <property type="term" value="C:extracellular space"/>
    <property type="evidence" value="ECO:0000318"/>
    <property type="project" value="GO_Central"/>
</dbReference>
<organism evidence="15 16">
    <name type="scientific">Lepisosteus oculatus</name>
    <name type="common">Spotted gar</name>
    <dbReference type="NCBI Taxonomy" id="7918"/>
    <lineage>
        <taxon>Eukaryota</taxon>
        <taxon>Metazoa</taxon>
        <taxon>Chordata</taxon>
        <taxon>Craniata</taxon>
        <taxon>Vertebrata</taxon>
        <taxon>Euteleostomi</taxon>
        <taxon>Actinopterygii</taxon>
        <taxon>Neopterygii</taxon>
        <taxon>Holostei</taxon>
        <taxon>Semionotiformes</taxon>
        <taxon>Lepisosteidae</taxon>
        <taxon>Lepisosteus</taxon>
    </lineage>
</organism>
<dbReference type="CDD" id="cd22616">
    <property type="entry name" value="Kunitz_TFPI2_1-like"/>
    <property type="match status" value="1"/>
</dbReference>
<dbReference type="GO" id="GO:0007507">
    <property type="term" value="P:heart development"/>
    <property type="evidence" value="ECO:0007669"/>
    <property type="project" value="Ensembl"/>
</dbReference>
<dbReference type="OrthoDB" id="5950222at2759"/>
<dbReference type="InParanoid" id="W5MXW7"/>
<dbReference type="SMART" id="SM00131">
    <property type="entry name" value="KU"/>
    <property type="match status" value="3"/>
</dbReference>
<dbReference type="OMA" id="REEYFFN"/>
<dbReference type="PROSITE" id="PS00280">
    <property type="entry name" value="BPTI_KUNITZ_1"/>
    <property type="match status" value="2"/>
</dbReference>
<keyword evidence="16" id="KW-1185">Reference proteome</keyword>
<protein>
    <recommendedName>
        <fullName evidence="13">Tissue factor pathway inhibitor</fullName>
    </recommendedName>
</protein>
<feature type="domain" description="BPTI/Kunitz inhibitor" evidence="14">
    <location>
        <begin position="147"/>
        <end position="197"/>
    </location>
</feature>
<feature type="chain" id="PRO_5011023988" description="Tissue factor pathway inhibitor" evidence="13">
    <location>
        <begin position="21"/>
        <end position="221"/>
    </location>
</feature>
<keyword evidence="7 13" id="KW-0722">Serine protease inhibitor</keyword>
<evidence type="ECO:0000256" key="2">
    <source>
        <dbReference type="ARBA" id="ARBA00022525"/>
    </source>
</evidence>
<dbReference type="PROSITE" id="PS50279">
    <property type="entry name" value="BPTI_KUNITZ_2"/>
    <property type="match status" value="3"/>
</dbReference>
<dbReference type="STRING" id="7918.ENSLOCP00000013226"/>
<dbReference type="CDD" id="cd22617">
    <property type="entry name" value="Kunitz_TFPI2_2-like"/>
    <property type="match status" value="1"/>
</dbReference>
<evidence type="ECO:0000256" key="11">
    <source>
        <dbReference type="ARBA" id="ARBA00060238"/>
    </source>
</evidence>
<dbReference type="Bgee" id="ENSLOCG00000010795">
    <property type="expression patterns" value="Expressed in heart and 12 other cell types or tissues"/>
</dbReference>
<sequence length="221" mass="25318">MESLTGNIILIFSLLVQAFGLPPKEVCLLPVAEGPCRATIPRYYYNRYTQKCEDFSYGGCQGNDNNFETLEECEKTCWKIPKIPKICRLDKEEGPCRGLFKKYYFNFTAMQCEEFDYGGCRGNANQFDDKRSCMESCDPHRSIPAFCLSPEHKGFCSASIPRYYYSPIRKSCVEFIYTGCGGNSNNFVSKQVCNAVCTKGRKMRPRPANVLIRRKVKRINE</sequence>
<dbReference type="SUPFAM" id="SSF57362">
    <property type="entry name" value="BPTI-like"/>
    <property type="match status" value="3"/>
</dbReference>
<dbReference type="KEGG" id="loc:102688725"/>
<name>W5MXW7_LEPOC</name>
<comment type="subcellular location">
    <subcellularLocation>
        <location evidence="1 13">Secreted</location>
    </subcellularLocation>
</comment>
<dbReference type="Pfam" id="PF00014">
    <property type="entry name" value="Kunitz_BPTI"/>
    <property type="match status" value="3"/>
</dbReference>
<evidence type="ECO:0000259" key="14">
    <source>
        <dbReference type="PROSITE" id="PS50279"/>
    </source>
</evidence>
<dbReference type="RefSeq" id="XP_015213245.1">
    <property type="nucleotide sequence ID" value="XM_015357759.2"/>
</dbReference>
<feature type="signal peptide" evidence="13">
    <location>
        <begin position="1"/>
        <end position="20"/>
    </location>
</feature>
<dbReference type="InterPro" id="IPR050098">
    <property type="entry name" value="TFPI/VKTCI-like"/>
</dbReference>
<evidence type="ECO:0000256" key="1">
    <source>
        <dbReference type="ARBA" id="ARBA00004613"/>
    </source>
</evidence>
<keyword evidence="5 13" id="KW-0732">Signal</keyword>
<dbReference type="GO" id="GO:0045214">
    <property type="term" value="P:sarcomere organization"/>
    <property type="evidence" value="ECO:0007669"/>
    <property type="project" value="Ensembl"/>
</dbReference>
<dbReference type="FunFam" id="4.10.410.10:FF:000004">
    <property type="entry name" value="Tissue factor pathway inhibitor"/>
    <property type="match status" value="1"/>
</dbReference>
<evidence type="ECO:0000313" key="16">
    <source>
        <dbReference type="Proteomes" id="UP000018468"/>
    </source>
</evidence>
<dbReference type="GeneID" id="102688725"/>
<keyword evidence="2" id="KW-0964">Secreted</keyword>
<comment type="function">
    <text evidence="11">May play a role in the regulation of plasmin-mediated matrix remodeling. Inhibits trypsin, plasmin, factor VIIa/tissue factor and weakly factor Xa. Has no effect on thrombin.</text>
</comment>
<dbReference type="InterPro" id="IPR020901">
    <property type="entry name" value="Prtase_inh_Kunz-CS"/>
</dbReference>
<comment type="subunit">
    <text evidence="12">Finds in a complex with ABCB1, TFPI2 and PPP2R3C; leading to the dephosphorylation of ABCB1.</text>
</comment>
<feature type="domain" description="BPTI/Kunitz inhibitor" evidence="14">
    <location>
        <begin position="27"/>
        <end position="77"/>
    </location>
</feature>
<evidence type="ECO:0000256" key="4">
    <source>
        <dbReference type="ARBA" id="ARBA00022696"/>
    </source>
</evidence>
<dbReference type="Ensembl" id="ENSLOCT00000013254.1">
    <property type="protein sequence ID" value="ENSLOCP00000013226.1"/>
    <property type="gene ID" value="ENSLOCG00000010795.1"/>
</dbReference>
<dbReference type="EMBL" id="AHAT01004634">
    <property type="status" value="NOT_ANNOTATED_CDS"/>
    <property type="molecule type" value="Genomic_DNA"/>
</dbReference>
<keyword evidence="6" id="KW-0677">Repeat</keyword>
<proteinExistence type="predicted"/>
<dbReference type="PANTHER" id="PTHR10083">
    <property type="entry name" value="KUNITZ-TYPE PROTEASE INHIBITOR-RELATED"/>
    <property type="match status" value="1"/>
</dbReference>
<evidence type="ECO:0000256" key="12">
    <source>
        <dbReference type="ARBA" id="ARBA00065443"/>
    </source>
</evidence>
<dbReference type="Proteomes" id="UP000018468">
    <property type="component" value="Linkage group LG11"/>
</dbReference>
<dbReference type="FunCoup" id="W5MXW7">
    <property type="interactions" value="280"/>
</dbReference>
<dbReference type="InterPro" id="IPR002223">
    <property type="entry name" value="Kunitz_BPTI"/>
</dbReference>
<keyword evidence="4 13" id="KW-0356">Hemostasis</keyword>
<dbReference type="InterPro" id="IPR036880">
    <property type="entry name" value="Kunitz_BPTI_sf"/>
</dbReference>
<dbReference type="GO" id="GO:1903706">
    <property type="term" value="P:regulation of hemopoiesis"/>
    <property type="evidence" value="ECO:0007669"/>
    <property type="project" value="Ensembl"/>
</dbReference>
<reference evidence="15" key="3">
    <citation type="submission" date="2025-09" db="UniProtKB">
        <authorList>
            <consortium name="Ensembl"/>
        </authorList>
    </citation>
    <scope>IDENTIFICATION</scope>
</reference>
<keyword evidence="3 13" id="KW-0646">Protease inhibitor</keyword>
<dbReference type="PANTHER" id="PTHR10083:SF374">
    <property type="entry name" value="BPTI_KUNITZ INHIBITOR DOMAIN-CONTAINING PROTEIN"/>
    <property type="match status" value="1"/>
</dbReference>
<evidence type="ECO:0000256" key="13">
    <source>
        <dbReference type="PIRNR" id="PIRNR001620"/>
    </source>
</evidence>
<evidence type="ECO:0000256" key="9">
    <source>
        <dbReference type="ARBA" id="ARBA00023157"/>
    </source>
</evidence>
<dbReference type="GO" id="GO:0004867">
    <property type="term" value="F:serine-type endopeptidase inhibitor activity"/>
    <property type="evidence" value="ECO:0000318"/>
    <property type="project" value="GO_Central"/>
</dbReference>